<accession>A0A8J3VYK8</accession>
<dbReference type="AlphaFoldDB" id="A0A8J3VYK8"/>
<name>A0A8J3VYK8_9ACTN</name>
<dbReference type="Proteomes" id="UP000610966">
    <property type="component" value="Unassembled WGS sequence"/>
</dbReference>
<evidence type="ECO:0000313" key="2">
    <source>
        <dbReference type="Proteomes" id="UP000610966"/>
    </source>
</evidence>
<comment type="caution">
    <text evidence="1">The sequence shown here is derived from an EMBL/GenBank/DDBJ whole genome shotgun (WGS) entry which is preliminary data.</text>
</comment>
<organism evidence="1 2">
    <name type="scientific">Sphaerimonospora thailandensis</name>
    <dbReference type="NCBI Taxonomy" id="795644"/>
    <lineage>
        <taxon>Bacteria</taxon>
        <taxon>Bacillati</taxon>
        <taxon>Actinomycetota</taxon>
        <taxon>Actinomycetes</taxon>
        <taxon>Streptosporangiales</taxon>
        <taxon>Streptosporangiaceae</taxon>
        <taxon>Sphaerimonospora</taxon>
    </lineage>
</organism>
<reference evidence="1" key="1">
    <citation type="submission" date="2021-01" db="EMBL/GenBank/DDBJ databases">
        <title>Whole genome shotgun sequence of Sphaerimonospora thailandensis NBRC 107569.</title>
        <authorList>
            <person name="Komaki H."/>
            <person name="Tamura T."/>
        </authorList>
    </citation>
    <scope>NUCLEOTIDE SEQUENCE</scope>
    <source>
        <strain evidence="1">NBRC 107569</strain>
    </source>
</reference>
<keyword evidence="2" id="KW-1185">Reference proteome</keyword>
<proteinExistence type="predicted"/>
<dbReference type="RefSeq" id="WP_204012848.1">
    <property type="nucleotide sequence ID" value="NZ_BOOG01000012.1"/>
</dbReference>
<sequence>MLLHLIQSVLVCLGYSCELLRIALWYPAMRSEALSQTIERTPRHGQQRHTITVHVPNGP</sequence>
<dbReference type="EMBL" id="BOOG01000012">
    <property type="protein sequence ID" value="GIH69016.1"/>
    <property type="molecule type" value="Genomic_DNA"/>
</dbReference>
<gene>
    <name evidence="1" type="ORF">Mth01_12690</name>
</gene>
<evidence type="ECO:0000313" key="1">
    <source>
        <dbReference type="EMBL" id="GIH69016.1"/>
    </source>
</evidence>
<protein>
    <submittedName>
        <fullName evidence="1">Uncharacterized protein</fullName>
    </submittedName>
</protein>